<gene>
    <name evidence="3" type="primary">NDAI0H01640</name>
    <name evidence="3" type="ordered locus">NDAI_0H01640</name>
</gene>
<dbReference type="GO" id="GO:0003729">
    <property type="term" value="F:mRNA binding"/>
    <property type="evidence" value="ECO:0007669"/>
    <property type="project" value="TreeGrafter"/>
</dbReference>
<dbReference type="Pfam" id="PF03439">
    <property type="entry name" value="Spt5-NGN"/>
    <property type="match status" value="1"/>
</dbReference>
<evidence type="ECO:0000256" key="1">
    <source>
        <dbReference type="SAM" id="MobiDB-lite"/>
    </source>
</evidence>
<dbReference type="AlphaFoldDB" id="G0WEX7"/>
<reference evidence="3 4" key="1">
    <citation type="journal article" date="2011" name="Proc. Natl. Acad. Sci. U.S.A.">
        <title>Evolutionary erosion of yeast sex chromosomes by mating-type switching accidents.</title>
        <authorList>
            <person name="Gordon J.L."/>
            <person name="Armisen D."/>
            <person name="Proux-Wera E."/>
            <person name="Oheigeartaigh S.S."/>
            <person name="Byrne K.P."/>
            <person name="Wolfe K.H."/>
        </authorList>
    </citation>
    <scope>NUCLEOTIDE SEQUENCE [LARGE SCALE GENOMIC DNA]</scope>
    <source>
        <strain evidence="4">ATCC 10597 / BCRC 20456 / CBS 421 / NBRC 0211 / NRRL Y-12639</strain>
    </source>
</reference>
<dbReference type="PANTHER" id="PTHR11125">
    <property type="entry name" value="SUPPRESSOR OF TY 5"/>
    <property type="match status" value="1"/>
</dbReference>
<dbReference type="InterPro" id="IPR039659">
    <property type="entry name" value="SPT5"/>
</dbReference>
<dbReference type="GO" id="GO:0006357">
    <property type="term" value="P:regulation of transcription by RNA polymerase II"/>
    <property type="evidence" value="ECO:0007669"/>
    <property type="project" value="InterPro"/>
</dbReference>
<dbReference type="InterPro" id="IPR036735">
    <property type="entry name" value="NGN_dom_sf"/>
</dbReference>
<organism evidence="3 4">
    <name type="scientific">Naumovozyma dairenensis (strain ATCC 10597 / BCRC 20456 / CBS 421 / NBRC 0211 / NRRL Y-12639)</name>
    <name type="common">Saccharomyces dairenensis</name>
    <dbReference type="NCBI Taxonomy" id="1071378"/>
    <lineage>
        <taxon>Eukaryota</taxon>
        <taxon>Fungi</taxon>
        <taxon>Dikarya</taxon>
        <taxon>Ascomycota</taxon>
        <taxon>Saccharomycotina</taxon>
        <taxon>Saccharomycetes</taxon>
        <taxon>Saccharomycetales</taxon>
        <taxon>Saccharomycetaceae</taxon>
        <taxon>Naumovozyma</taxon>
    </lineage>
</organism>
<evidence type="ECO:0000313" key="4">
    <source>
        <dbReference type="Proteomes" id="UP000000689"/>
    </source>
</evidence>
<dbReference type="Gene3D" id="3.30.70.940">
    <property type="entry name" value="NusG, N-terminal domain"/>
    <property type="match status" value="1"/>
</dbReference>
<protein>
    <recommendedName>
        <fullName evidence="2">NGN domain-containing protein</fullName>
    </recommendedName>
</protein>
<name>G0WEX7_NAUDC</name>
<dbReference type="CDD" id="cd06081">
    <property type="entry name" value="KOW_Spt5_1"/>
    <property type="match status" value="1"/>
</dbReference>
<dbReference type="OrthoDB" id="28901at2759"/>
<dbReference type="PANTHER" id="PTHR11125:SF7">
    <property type="entry name" value="TRANSCRIPTION ELONGATION FACTOR SPT5"/>
    <property type="match status" value="1"/>
</dbReference>
<dbReference type="HOGENOM" id="CLU_491825_0_0_1"/>
<feature type="region of interest" description="Disordered" evidence="1">
    <location>
        <begin position="1"/>
        <end position="24"/>
    </location>
</feature>
<evidence type="ECO:0000313" key="3">
    <source>
        <dbReference type="EMBL" id="CCD26338.1"/>
    </source>
</evidence>
<dbReference type="EMBL" id="HE580274">
    <property type="protein sequence ID" value="CCD26338.1"/>
    <property type="molecule type" value="Genomic_DNA"/>
</dbReference>
<sequence length="554" mass="64458">MTVPVTENSGSTLGIPKYPSTDDTTASNVELWCVSCRCGYERVTMKALLKNLQFEVDDGKEIFSMFLRKTYSGKFFIECKENTDMKSIWETLPEIYATKVTLKAITSLSVLLDPEYFLLKGDYVFIKEGFYAGDIAVIDEILQDKQKVLLKVVPRIDYKNTCSELLLNERPIRRLFNHGKASKYDPNKIEKITNKRFLFRGKMYRDGYLIQTYDILELQVDNVLPTSEDIKFFSKIQKEYYREVKQKRPNSSTSFAWLDKCNKVDSVRYDKTASNRETSPVSEPHEYRNETFVELVSQKIACILMVTKNLLKIIDEESNIFWINQDLVSRRIHCPVMECPSVTAPFRNILKVGDIVSEMNDPEKREYDILFIHKRNLFVRERDQRNTSSCTLGIHIVDADNVLLILKQSNRSGTMRMSDKRYDDFLRNEREFQKFSQRLVDRHIPNLPINDTYFNSYFKGPMNDIQELGTKKKDNIIVVNDTAKFLPMKKSDRVVLDYDEKYETLRIQIKPKRCRCGYARSDIDHRCESCSSSSSSSPSSPTPLSPSTCLKLFK</sequence>
<keyword evidence="4" id="KW-1185">Reference proteome</keyword>
<evidence type="ECO:0000259" key="2">
    <source>
        <dbReference type="Pfam" id="PF03439"/>
    </source>
</evidence>
<feature type="compositionally biased region" description="Polar residues" evidence="1">
    <location>
        <begin position="1"/>
        <end position="12"/>
    </location>
</feature>
<dbReference type="GeneID" id="11495869"/>
<dbReference type="GO" id="GO:0006368">
    <property type="term" value="P:transcription elongation by RNA polymerase II"/>
    <property type="evidence" value="ECO:0007669"/>
    <property type="project" value="TreeGrafter"/>
</dbReference>
<dbReference type="GO" id="GO:0032784">
    <property type="term" value="P:regulation of DNA-templated transcription elongation"/>
    <property type="evidence" value="ECO:0007669"/>
    <property type="project" value="InterPro"/>
</dbReference>
<dbReference type="GO" id="GO:0032044">
    <property type="term" value="C:DSIF complex"/>
    <property type="evidence" value="ECO:0007669"/>
    <property type="project" value="TreeGrafter"/>
</dbReference>
<dbReference type="Proteomes" id="UP000000689">
    <property type="component" value="Chromosome 8"/>
</dbReference>
<dbReference type="RefSeq" id="XP_003671581.1">
    <property type="nucleotide sequence ID" value="XM_003671533.1"/>
</dbReference>
<dbReference type="InterPro" id="IPR041973">
    <property type="entry name" value="KOW_Spt5_1"/>
</dbReference>
<dbReference type="KEGG" id="ndi:NDAI_0H01640"/>
<accession>G0WEX7</accession>
<dbReference type="InterPro" id="IPR005100">
    <property type="entry name" value="NGN-domain"/>
</dbReference>
<proteinExistence type="predicted"/>
<feature type="domain" description="NGN" evidence="2">
    <location>
        <begin position="31"/>
        <end position="100"/>
    </location>
</feature>
<dbReference type="STRING" id="1071378.G0WEX7"/>
<dbReference type="eggNOG" id="KOG1999">
    <property type="taxonomic scope" value="Eukaryota"/>
</dbReference>